<proteinExistence type="predicted"/>
<reference evidence="2 3" key="1">
    <citation type="submission" date="2014-03" db="EMBL/GenBank/DDBJ databases">
        <title>Genome sequence of Sphingobium yanoikuyae B1.</title>
        <authorList>
            <person name="Gan H.M."/>
            <person name="Gan H.Y."/>
            <person name="Savka M.A."/>
        </authorList>
    </citation>
    <scope>NUCLEOTIDE SEQUENCE [LARGE SCALE GENOMIC DNA]</scope>
    <source>
        <strain evidence="2 3">B1</strain>
    </source>
</reference>
<feature type="transmembrane region" description="Helical" evidence="1">
    <location>
        <begin position="168"/>
        <end position="186"/>
    </location>
</feature>
<dbReference type="AlphaFoldDB" id="A0A084ENM7"/>
<keyword evidence="1" id="KW-0472">Membrane</keyword>
<dbReference type="RefSeq" id="WP_037518582.1">
    <property type="nucleotide sequence ID" value="NZ_JGVR01000008.1"/>
</dbReference>
<evidence type="ECO:0000313" key="3">
    <source>
        <dbReference type="Proteomes" id="UP000028534"/>
    </source>
</evidence>
<feature type="transmembrane region" description="Helical" evidence="1">
    <location>
        <begin position="7"/>
        <end position="26"/>
    </location>
</feature>
<dbReference type="EMBL" id="JGVR01000008">
    <property type="protein sequence ID" value="KEZ19569.1"/>
    <property type="molecule type" value="Genomic_DNA"/>
</dbReference>
<sequence length="237" mass="25260">MTMELRILGWLQGLMLGLILAAPLLSPAYMPWGVQMLFALSAFQLRQADRRWALRPGMTGWISHIRMAPSRMLPWAASAVVALIADGQGAAAPGAILLAALTCELLLYPLLTRLIGGWQWRRAALAMIGLIAACAIVPAGAMQNIAMFGLGVTGCLFWLRGPDGDLRATLAAFGGGLSAIILAFAMPATMMLAFPLAVISLIVGCAQATTVRRPLLPWTGHYGAGTGWLQRLRSRPS</sequence>
<dbReference type="STRING" id="13690.AX777_10185"/>
<organism evidence="2 3">
    <name type="scientific">Sphingobium yanoikuyae</name>
    <name type="common">Sphingomonas yanoikuyae</name>
    <dbReference type="NCBI Taxonomy" id="13690"/>
    <lineage>
        <taxon>Bacteria</taxon>
        <taxon>Pseudomonadati</taxon>
        <taxon>Pseudomonadota</taxon>
        <taxon>Alphaproteobacteria</taxon>
        <taxon>Sphingomonadales</taxon>
        <taxon>Sphingomonadaceae</taxon>
        <taxon>Sphingobium</taxon>
    </lineage>
</organism>
<evidence type="ECO:0000256" key="1">
    <source>
        <dbReference type="SAM" id="Phobius"/>
    </source>
</evidence>
<comment type="caution">
    <text evidence="2">The sequence shown here is derived from an EMBL/GenBank/DDBJ whole genome shotgun (WGS) entry which is preliminary data.</text>
</comment>
<dbReference type="Proteomes" id="UP000028534">
    <property type="component" value="Unassembled WGS sequence"/>
</dbReference>
<feature type="transmembrane region" description="Helical" evidence="1">
    <location>
        <begin position="192"/>
        <end position="211"/>
    </location>
</feature>
<accession>A0A084ENM7</accession>
<keyword evidence="1" id="KW-1133">Transmembrane helix</keyword>
<dbReference type="PATRIC" id="fig|13690.10.peg.1726"/>
<evidence type="ECO:0000313" key="2">
    <source>
        <dbReference type="EMBL" id="KEZ19569.1"/>
    </source>
</evidence>
<protein>
    <submittedName>
        <fullName evidence="2">Uncharacterized protein</fullName>
    </submittedName>
</protein>
<name>A0A084ENM7_SPHYA</name>
<keyword evidence="1" id="KW-0812">Transmembrane</keyword>
<feature type="transmembrane region" description="Helical" evidence="1">
    <location>
        <begin position="123"/>
        <end position="139"/>
    </location>
</feature>
<feature type="transmembrane region" description="Helical" evidence="1">
    <location>
        <begin position="91"/>
        <end position="111"/>
    </location>
</feature>
<gene>
    <name evidence="2" type="ORF">CP98_01674</name>
</gene>